<dbReference type="EMBL" id="VNKQ01000010">
    <property type="protein sequence ID" value="KAG0648425.1"/>
    <property type="molecule type" value="Genomic_DNA"/>
</dbReference>
<dbReference type="InterPro" id="IPR000277">
    <property type="entry name" value="Cys/Met-Metab_PyrdxlP-dep_enz"/>
</dbReference>
<dbReference type="AlphaFoldDB" id="A0A9P6VI84"/>
<dbReference type="GO" id="GO:0030170">
    <property type="term" value="F:pyridoxal phosphate binding"/>
    <property type="evidence" value="ECO:0007669"/>
    <property type="project" value="InterPro"/>
</dbReference>
<keyword evidence="2" id="KW-0808">Transferase</keyword>
<sequence length="267" mass="28021">MAESTNPGKLSLHFESLSVHAGLNRSENEVKDIPVHATSPTVDVFEKRMAALEAGEAALATAFALPLPLGNPPRFIPSGDLDSVKKSIDENTKAVFVESISTNDLLIADIEALSTVARENGVPLIVDNTNGAGGLFIRPISHGASIVLHSTAPWLSISGSSTGGVIIDSGTFSWAAHPDHFPQFSDPSPGFHGLRISEKFGNLALVRFARIAVMRDAGPCLNPFEAAVLLAGLETLAVKMDRVAENAKGICGVAGETGEGCRCEVSR</sequence>
<dbReference type="OrthoDB" id="3512640at2759"/>
<dbReference type="InterPro" id="IPR015421">
    <property type="entry name" value="PyrdxlP-dep_Trfase_major"/>
</dbReference>
<evidence type="ECO:0000313" key="6">
    <source>
        <dbReference type="Proteomes" id="UP000785200"/>
    </source>
</evidence>
<dbReference type="Pfam" id="PF01053">
    <property type="entry name" value="Cys_Met_Meta_PP"/>
    <property type="match status" value="1"/>
</dbReference>
<keyword evidence="6" id="KW-1185">Reference proteome</keyword>
<accession>A0A9P6VI84</accession>
<comment type="cofactor">
    <cofactor evidence="1 4">
        <name>pyridoxal 5'-phosphate</name>
        <dbReference type="ChEBI" id="CHEBI:597326"/>
    </cofactor>
</comment>
<evidence type="ECO:0000256" key="2">
    <source>
        <dbReference type="ARBA" id="ARBA00022679"/>
    </source>
</evidence>
<dbReference type="PANTHER" id="PTHR43797">
    <property type="entry name" value="HOMOCYSTEINE/CYSTEINE SYNTHASE"/>
    <property type="match status" value="1"/>
</dbReference>
<dbReference type="GO" id="GO:0019346">
    <property type="term" value="P:transsulfuration"/>
    <property type="evidence" value="ECO:0007669"/>
    <property type="project" value="InterPro"/>
</dbReference>
<comment type="caution">
    <text evidence="5">The sequence shown here is derived from an EMBL/GenBank/DDBJ whole genome shotgun (WGS) entry which is preliminary data.</text>
</comment>
<dbReference type="Gene3D" id="3.40.640.10">
    <property type="entry name" value="Type I PLP-dependent aspartate aminotransferase-like (Major domain)"/>
    <property type="match status" value="1"/>
</dbReference>
<protein>
    <submittedName>
        <fullName evidence="5">SulfHydrylase FUB7</fullName>
    </submittedName>
</protein>
<proteinExistence type="inferred from homology"/>
<dbReference type="GO" id="GO:0006535">
    <property type="term" value="P:cysteine biosynthetic process from serine"/>
    <property type="evidence" value="ECO:0007669"/>
    <property type="project" value="TreeGrafter"/>
</dbReference>
<name>A0A9P6VI84_9HELO</name>
<gene>
    <name evidence="5" type="ORF">D0Z07_5345</name>
</gene>
<organism evidence="5 6">
    <name type="scientific">Hyphodiscus hymeniophilus</name>
    <dbReference type="NCBI Taxonomy" id="353542"/>
    <lineage>
        <taxon>Eukaryota</taxon>
        <taxon>Fungi</taxon>
        <taxon>Dikarya</taxon>
        <taxon>Ascomycota</taxon>
        <taxon>Pezizomycotina</taxon>
        <taxon>Leotiomycetes</taxon>
        <taxon>Helotiales</taxon>
        <taxon>Hyphodiscaceae</taxon>
        <taxon>Hyphodiscus</taxon>
    </lineage>
</organism>
<dbReference type="InterPro" id="IPR006235">
    <property type="entry name" value="OAc-hSer/O-AcSer_sulfhydrylase"/>
</dbReference>
<dbReference type="GO" id="GO:0004124">
    <property type="term" value="F:cysteine synthase activity"/>
    <property type="evidence" value="ECO:0007669"/>
    <property type="project" value="TreeGrafter"/>
</dbReference>
<comment type="similarity">
    <text evidence="4">Belongs to the trans-sulfuration enzymes family.</text>
</comment>
<evidence type="ECO:0000256" key="1">
    <source>
        <dbReference type="ARBA" id="ARBA00001933"/>
    </source>
</evidence>
<keyword evidence="3 4" id="KW-0663">Pyridoxal phosphate</keyword>
<dbReference type="InterPro" id="IPR015424">
    <property type="entry name" value="PyrdxlP-dep_Trfase"/>
</dbReference>
<evidence type="ECO:0000256" key="4">
    <source>
        <dbReference type="RuleBase" id="RU362118"/>
    </source>
</evidence>
<dbReference type="Proteomes" id="UP000785200">
    <property type="component" value="Unassembled WGS sequence"/>
</dbReference>
<dbReference type="PANTHER" id="PTHR43797:SF2">
    <property type="entry name" value="HOMOCYSTEINE_CYSTEINE SYNTHASE"/>
    <property type="match status" value="1"/>
</dbReference>
<reference evidence="5" key="1">
    <citation type="submission" date="2019-07" db="EMBL/GenBank/DDBJ databases">
        <title>Hyphodiscus hymeniophilus genome sequencing and assembly.</title>
        <authorList>
            <person name="Kramer G."/>
            <person name="Nodwell J."/>
        </authorList>
    </citation>
    <scope>NUCLEOTIDE SEQUENCE</scope>
    <source>
        <strain evidence="5">ATCC 34498</strain>
    </source>
</reference>
<dbReference type="SUPFAM" id="SSF53383">
    <property type="entry name" value="PLP-dependent transferases"/>
    <property type="match status" value="1"/>
</dbReference>
<dbReference type="GO" id="GO:0005737">
    <property type="term" value="C:cytoplasm"/>
    <property type="evidence" value="ECO:0007669"/>
    <property type="project" value="TreeGrafter"/>
</dbReference>
<evidence type="ECO:0000256" key="3">
    <source>
        <dbReference type="ARBA" id="ARBA00022898"/>
    </source>
</evidence>
<dbReference type="GO" id="GO:0003961">
    <property type="term" value="F:O-acetylhomoserine aminocarboxypropyltransferase activity"/>
    <property type="evidence" value="ECO:0007669"/>
    <property type="project" value="TreeGrafter"/>
</dbReference>
<evidence type="ECO:0000313" key="5">
    <source>
        <dbReference type="EMBL" id="KAG0648425.1"/>
    </source>
</evidence>
<dbReference type="GO" id="GO:0071269">
    <property type="term" value="P:L-homocysteine biosynthetic process"/>
    <property type="evidence" value="ECO:0007669"/>
    <property type="project" value="TreeGrafter"/>
</dbReference>